<keyword evidence="13" id="KW-1185">Reference proteome</keyword>
<evidence type="ECO:0000256" key="11">
    <source>
        <dbReference type="SAM" id="Phobius"/>
    </source>
</evidence>
<feature type="transmembrane region" description="Helical" evidence="11">
    <location>
        <begin position="7"/>
        <end position="28"/>
    </location>
</feature>
<evidence type="ECO:0000313" key="12">
    <source>
        <dbReference type="EMBL" id="MVZ96124.1"/>
    </source>
</evidence>
<dbReference type="InterPro" id="IPR022792">
    <property type="entry name" value="T2SS_protein-GspN"/>
</dbReference>
<name>A0A6I4LWE3_9SPHN</name>
<evidence type="ECO:0000256" key="1">
    <source>
        <dbReference type="ARBA" id="ARBA00004533"/>
    </source>
</evidence>
<keyword evidence="11" id="KW-1133">Transmembrane helix</keyword>
<dbReference type="GO" id="GO:0015628">
    <property type="term" value="P:protein secretion by the type II secretion system"/>
    <property type="evidence" value="ECO:0007669"/>
    <property type="project" value="InterPro"/>
</dbReference>
<protein>
    <recommendedName>
        <fullName evidence="3">Type II secretion system protein N</fullName>
    </recommendedName>
    <alternativeName>
        <fullName evidence="10">General secretion pathway protein N</fullName>
    </alternativeName>
</protein>
<evidence type="ECO:0000256" key="7">
    <source>
        <dbReference type="ARBA" id="ARBA00022692"/>
    </source>
</evidence>
<dbReference type="Pfam" id="PF01203">
    <property type="entry name" value="T2SSN"/>
    <property type="match status" value="1"/>
</dbReference>
<accession>A0A6I4LWE3</accession>
<keyword evidence="6" id="KW-0997">Cell inner membrane</keyword>
<dbReference type="Proteomes" id="UP000471147">
    <property type="component" value="Unassembled WGS sequence"/>
</dbReference>
<evidence type="ECO:0000256" key="10">
    <source>
        <dbReference type="ARBA" id="ARBA00030772"/>
    </source>
</evidence>
<evidence type="ECO:0000256" key="4">
    <source>
        <dbReference type="ARBA" id="ARBA00022448"/>
    </source>
</evidence>
<keyword evidence="8" id="KW-0653">Protein transport</keyword>
<dbReference type="EMBL" id="SDWJ01000001">
    <property type="protein sequence ID" value="MVZ96124.1"/>
    <property type="molecule type" value="Genomic_DNA"/>
</dbReference>
<evidence type="ECO:0000256" key="9">
    <source>
        <dbReference type="ARBA" id="ARBA00023136"/>
    </source>
</evidence>
<reference evidence="12 13" key="1">
    <citation type="submission" date="2019-01" db="EMBL/GenBank/DDBJ databases">
        <title>Sphingorhabdus lacus sp.nov., isolated from an oligotrophic freshwater lake.</title>
        <authorList>
            <person name="Park M."/>
        </authorList>
    </citation>
    <scope>NUCLEOTIDE SEQUENCE [LARGE SCALE GENOMIC DNA]</scope>
    <source>
        <strain evidence="12 13">IMCC26285</strain>
    </source>
</reference>
<dbReference type="AlphaFoldDB" id="A0A6I4LWE3"/>
<dbReference type="GO" id="GO:0005886">
    <property type="term" value="C:plasma membrane"/>
    <property type="evidence" value="ECO:0007669"/>
    <property type="project" value="UniProtKB-SubCell"/>
</dbReference>
<dbReference type="GO" id="GO:0015627">
    <property type="term" value="C:type II protein secretion system complex"/>
    <property type="evidence" value="ECO:0007669"/>
    <property type="project" value="InterPro"/>
</dbReference>
<organism evidence="12 13">
    <name type="scientific">Sphingorhabdus profundilacus</name>
    <dbReference type="NCBI Taxonomy" id="2509718"/>
    <lineage>
        <taxon>Bacteria</taxon>
        <taxon>Pseudomonadati</taxon>
        <taxon>Pseudomonadota</taxon>
        <taxon>Alphaproteobacteria</taxon>
        <taxon>Sphingomonadales</taxon>
        <taxon>Sphingomonadaceae</taxon>
        <taxon>Sphingorhabdus</taxon>
    </lineage>
</organism>
<dbReference type="RefSeq" id="WP_160352144.1">
    <property type="nucleotide sequence ID" value="NZ_SDWJ01000001.1"/>
</dbReference>
<keyword evidence="4" id="KW-0813">Transport</keyword>
<evidence type="ECO:0000256" key="2">
    <source>
        <dbReference type="ARBA" id="ARBA00007208"/>
    </source>
</evidence>
<sequence>MTRRRIIIVWVMLFLVAALIFMPLRLIIGGQGVSARKVEGIIWDGSIRDLRVGQLRVGDVNARLHALPLLLGRAKVSLSRGDAPFAPGIYGSFTRGFGGLSVDVLKASLPVNAIFAPLPAETLEVQDFSVRFAGDRCVEASGTVRLSLGNMIPGLDLSNGLLGKPRCDRGQLLLVLTSQSAMEHFNIRLSADGDYTATVFLEGEREDQKAVLYMAGFRTVANGYQMVRKGRF</sequence>
<dbReference type="OrthoDB" id="7477467at2"/>
<comment type="subcellular location">
    <subcellularLocation>
        <location evidence="1">Cell inner membrane</location>
    </subcellularLocation>
</comment>
<evidence type="ECO:0000256" key="6">
    <source>
        <dbReference type="ARBA" id="ARBA00022519"/>
    </source>
</evidence>
<evidence type="ECO:0000256" key="8">
    <source>
        <dbReference type="ARBA" id="ARBA00022927"/>
    </source>
</evidence>
<keyword evidence="5" id="KW-1003">Cell membrane</keyword>
<keyword evidence="9 11" id="KW-0472">Membrane</keyword>
<gene>
    <name evidence="12" type="ORF">EUU23_00215</name>
</gene>
<comment type="caution">
    <text evidence="12">The sequence shown here is derived from an EMBL/GenBank/DDBJ whole genome shotgun (WGS) entry which is preliminary data.</text>
</comment>
<evidence type="ECO:0000256" key="5">
    <source>
        <dbReference type="ARBA" id="ARBA00022475"/>
    </source>
</evidence>
<evidence type="ECO:0000313" key="13">
    <source>
        <dbReference type="Proteomes" id="UP000471147"/>
    </source>
</evidence>
<evidence type="ECO:0000256" key="3">
    <source>
        <dbReference type="ARBA" id="ARBA00021563"/>
    </source>
</evidence>
<comment type="similarity">
    <text evidence="2">Belongs to the GSP N family.</text>
</comment>
<proteinExistence type="inferred from homology"/>
<keyword evidence="7 11" id="KW-0812">Transmembrane</keyword>